<sequence>MGARVLGRWNWMNMPQNSVSRYRALEDPPTSHWRSLDQRSTRLGGMWLENAPQSRLDERVGEPVVNTSSVLGVCVIKIRIKQVLTMEIGLIDKR</sequence>
<protein>
    <submittedName>
        <fullName evidence="1">Uncharacterized protein</fullName>
    </submittedName>
</protein>
<accession>A0A1E4RNC5</accession>
<organism evidence="1 2">
    <name type="scientific">Hyphopichia burtonii NRRL Y-1933</name>
    <dbReference type="NCBI Taxonomy" id="984485"/>
    <lineage>
        <taxon>Eukaryota</taxon>
        <taxon>Fungi</taxon>
        <taxon>Dikarya</taxon>
        <taxon>Ascomycota</taxon>
        <taxon>Saccharomycotina</taxon>
        <taxon>Pichiomycetes</taxon>
        <taxon>Debaryomycetaceae</taxon>
        <taxon>Hyphopichia</taxon>
    </lineage>
</organism>
<dbReference type="AlphaFoldDB" id="A0A1E4RNC5"/>
<reference evidence="2" key="1">
    <citation type="submission" date="2016-05" db="EMBL/GenBank/DDBJ databases">
        <title>Comparative genomics of biotechnologically important yeasts.</title>
        <authorList>
            <consortium name="DOE Joint Genome Institute"/>
            <person name="Riley R."/>
            <person name="Haridas S."/>
            <person name="Wolfe K.H."/>
            <person name="Lopes M.R."/>
            <person name="Hittinger C.T."/>
            <person name="Goker M."/>
            <person name="Salamov A."/>
            <person name="Wisecaver J."/>
            <person name="Long T.M."/>
            <person name="Aerts A.L."/>
            <person name="Barry K."/>
            <person name="Choi C."/>
            <person name="Clum A."/>
            <person name="Coughlan A.Y."/>
            <person name="Deshpande S."/>
            <person name="Douglass A.P."/>
            <person name="Hanson S.J."/>
            <person name="Klenk H.-P."/>
            <person name="Labutti K."/>
            <person name="Lapidus A."/>
            <person name="Lindquist E."/>
            <person name="Lipzen A."/>
            <person name="Meier-Kolthoff J.P."/>
            <person name="Ohm R.A."/>
            <person name="Otillar R.P."/>
            <person name="Pangilinan J."/>
            <person name="Peng Y."/>
            <person name="Rokas A."/>
            <person name="Rosa C.A."/>
            <person name="Scheuner C."/>
            <person name="Sibirny A.A."/>
            <person name="Slot J.C."/>
            <person name="Stielow J.B."/>
            <person name="Sun H."/>
            <person name="Kurtzman C.P."/>
            <person name="Blackwell M."/>
            <person name="Grigoriev I.V."/>
            <person name="Jeffries T.W."/>
        </authorList>
    </citation>
    <scope>NUCLEOTIDE SEQUENCE [LARGE SCALE GENOMIC DNA]</scope>
    <source>
        <strain evidence="2">NRRL Y-1933</strain>
    </source>
</reference>
<dbReference type="GeneID" id="30997491"/>
<proteinExistence type="predicted"/>
<evidence type="ECO:0000313" key="2">
    <source>
        <dbReference type="Proteomes" id="UP000095085"/>
    </source>
</evidence>
<dbReference type="EMBL" id="KV454539">
    <property type="protein sequence ID" value="ODV68736.1"/>
    <property type="molecule type" value="Genomic_DNA"/>
</dbReference>
<gene>
    <name evidence="1" type="ORF">HYPBUDRAFT_190929</name>
</gene>
<evidence type="ECO:0000313" key="1">
    <source>
        <dbReference type="EMBL" id="ODV68736.1"/>
    </source>
</evidence>
<keyword evidence="2" id="KW-1185">Reference proteome</keyword>
<dbReference type="Proteomes" id="UP000095085">
    <property type="component" value="Unassembled WGS sequence"/>
</dbReference>
<dbReference type="RefSeq" id="XP_020077803.1">
    <property type="nucleotide sequence ID" value="XM_020222942.1"/>
</dbReference>
<name>A0A1E4RNC5_9ASCO</name>